<evidence type="ECO:0000313" key="1">
    <source>
        <dbReference type="EMBL" id="GAH73944.1"/>
    </source>
</evidence>
<organism evidence="1">
    <name type="scientific">marine sediment metagenome</name>
    <dbReference type="NCBI Taxonomy" id="412755"/>
    <lineage>
        <taxon>unclassified sequences</taxon>
        <taxon>metagenomes</taxon>
        <taxon>ecological metagenomes</taxon>
    </lineage>
</organism>
<sequence length="97" mass="11614">MNTLIPIQPAGWLPFIQDVYLNEWRDYLVYQLQPGKDVKTVEVFASRHGIEAHEFHTLIQSEARMEEQVFNRLARQRLVAYRRQLVDQNLELLQDYL</sequence>
<proteinExistence type="predicted"/>
<feature type="non-terminal residue" evidence="1">
    <location>
        <position position="97"/>
    </location>
</feature>
<name>X1J6G9_9ZZZZ</name>
<protein>
    <submittedName>
        <fullName evidence="1">Uncharacterized protein</fullName>
    </submittedName>
</protein>
<reference evidence="1" key="1">
    <citation type="journal article" date="2014" name="Front. Microbiol.">
        <title>High frequency of phylogenetically diverse reductive dehalogenase-homologous genes in deep subseafloor sedimentary metagenomes.</title>
        <authorList>
            <person name="Kawai M."/>
            <person name="Futagami T."/>
            <person name="Toyoda A."/>
            <person name="Takaki Y."/>
            <person name="Nishi S."/>
            <person name="Hori S."/>
            <person name="Arai W."/>
            <person name="Tsubouchi T."/>
            <person name="Morono Y."/>
            <person name="Uchiyama I."/>
            <person name="Ito T."/>
            <person name="Fujiyama A."/>
            <person name="Inagaki F."/>
            <person name="Takami H."/>
        </authorList>
    </citation>
    <scope>NUCLEOTIDE SEQUENCE</scope>
    <source>
        <strain evidence="1">Expedition CK06-06</strain>
    </source>
</reference>
<comment type="caution">
    <text evidence="1">The sequence shown here is derived from an EMBL/GenBank/DDBJ whole genome shotgun (WGS) entry which is preliminary data.</text>
</comment>
<dbReference type="AlphaFoldDB" id="X1J6G9"/>
<dbReference type="EMBL" id="BARU01032695">
    <property type="protein sequence ID" value="GAH73944.1"/>
    <property type="molecule type" value="Genomic_DNA"/>
</dbReference>
<gene>
    <name evidence="1" type="ORF">S03H2_51523</name>
</gene>
<accession>X1J6G9</accession>